<feature type="domain" description="ABC transmembrane type-1" evidence="8">
    <location>
        <begin position="82"/>
        <end position="271"/>
    </location>
</feature>
<dbReference type="PROSITE" id="PS50928">
    <property type="entry name" value="ABC_TM1"/>
    <property type="match status" value="1"/>
</dbReference>
<feature type="transmembrane region" description="Helical" evidence="7">
    <location>
        <begin position="84"/>
        <end position="106"/>
    </location>
</feature>
<dbReference type="Pfam" id="PF00528">
    <property type="entry name" value="BPD_transp_1"/>
    <property type="match status" value="1"/>
</dbReference>
<dbReference type="Pfam" id="PF12911">
    <property type="entry name" value="OppC_N"/>
    <property type="match status" value="1"/>
</dbReference>
<organism evidence="9 10">
    <name type="scientific">Arthrobacter nitrophenolicus</name>
    <dbReference type="NCBI Taxonomy" id="683150"/>
    <lineage>
        <taxon>Bacteria</taxon>
        <taxon>Bacillati</taxon>
        <taxon>Actinomycetota</taxon>
        <taxon>Actinomycetes</taxon>
        <taxon>Micrococcales</taxon>
        <taxon>Micrococcaceae</taxon>
        <taxon>Arthrobacter</taxon>
    </lineage>
</organism>
<dbReference type="PANTHER" id="PTHR43386">
    <property type="entry name" value="OLIGOPEPTIDE TRANSPORT SYSTEM PERMEASE PROTEIN APPC"/>
    <property type="match status" value="1"/>
</dbReference>
<dbReference type="InterPro" id="IPR000515">
    <property type="entry name" value="MetI-like"/>
</dbReference>
<evidence type="ECO:0000256" key="3">
    <source>
        <dbReference type="ARBA" id="ARBA00022475"/>
    </source>
</evidence>
<accession>A0A4R5XVQ8</accession>
<dbReference type="GO" id="GO:0005886">
    <property type="term" value="C:plasma membrane"/>
    <property type="evidence" value="ECO:0007669"/>
    <property type="project" value="UniProtKB-SubCell"/>
</dbReference>
<dbReference type="PRINTS" id="PR00173">
    <property type="entry name" value="EDTRNSPORT"/>
</dbReference>
<gene>
    <name evidence="9" type="ORF">E2R57_15135</name>
</gene>
<dbReference type="PANTHER" id="PTHR43386:SF25">
    <property type="entry name" value="PEPTIDE ABC TRANSPORTER PERMEASE PROTEIN"/>
    <property type="match status" value="1"/>
</dbReference>
<name>A0A4R5XVQ8_9MICC</name>
<protein>
    <submittedName>
        <fullName evidence="9">ABC transporter permease</fullName>
    </submittedName>
</protein>
<feature type="transmembrane region" description="Helical" evidence="7">
    <location>
        <begin position="127"/>
        <end position="151"/>
    </location>
</feature>
<feature type="transmembrane region" description="Helical" evidence="7">
    <location>
        <begin position="21"/>
        <end position="42"/>
    </location>
</feature>
<feature type="transmembrane region" description="Helical" evidence="7">
    <location>
        <begin position="249"/>
        <end position="270"/>
    </location>
</feature>
<dbReference type="Proteomes" id="UP000294621">
    <property type="component" value="Unassembled WGS sequence"/>
</dbReference>
<comment type="similarity">
    <text evidence="7">Belongs to the binding-protein-dependent transport system permease family.</text>
</comment>
<evidence type="ECO:0000256" key="4">
    <source>
        <dbReference type="ARBA" id="ARBA00022692"/>
    </source>
</evidence>
<dbReference type="InterPro" id="IPR035906">
    <property type="entry name" value="MetI-like_sf"/>
</dbReference>
<dbReference type="EMBL" id="SMZQ01000008">
    <property type="protein sequence ID" value="TDL35873.1"/>
    <property type="molecule type" value="Genomic_DNA"/>
</dbReference>
<proteinExistence type="inferred from homology"/>
<keyword evidence="4 7" id="KW-0812">Transmembrane</keyword>
<dbReference type="Gene3D" id="1.10.3720.10">
    <property type="entry name" value="MetI-like"/>
    <property type="match status" value="1"/>
</dbReference>
<evidence type="ECO:0000259" key="8">
    <source>
        <dbReference type="PROSITE" id="PS50928"/>
    </source>
</evidence>
<evidence type="ECO:0000256" key="7">
    <source>
        <dbReference type="RuleBase" id="RU363032"/>
    </source>
</evidence>
<dbReference type="GO" id="GO:0055085">
    <property type="term" value="P:transmembrane transport"/>
    <property type="evidence" value="ECO:0007669"/>
    <property type="project" value="InterPro"/>
</dbReference>
<evidence type="ECO:0000256" key="6">
    <source>
        <dbReference type="ARBA" id="ARBA00023136"/>
    </source>
</evidence>
<dbReference type="InterPro" id="IPR050366">
    <property type="entry name" value="BP-dependent_transpt_permease"/>
</dbReference>
<dbReference type="InterPro" id="IPR025966">
    <property type="entry name" value="OppC_N"/>
</dbReference>
<keyword evidence="2 7" id="KW-0813">Transport</keyword>
<dbReference type="OrthoDB" id="9812701at2"/>
<keyword evidence="6 7" id="KW-0472">Membrane</keyword>
<reference evidence="9 10" key="1">
    <citation type="submission" date="2019-03" db="EMBL/GenBank/DDBJ databases">
        <title>Genome Sequencing and Assembly of Various Microbes Isolated from Partially Reclaimed Soil and Acid Mine Drainage (AMD) Site.</title>
        <authorList>
            <person name="Steinbock B."/>
            <person name="Bechtold R."/>
            <person name="Sevigny J.L."/>
            <person name="Thomas D."/>
            <person name="Cuthill L.R."/>
            <person name="Aveiro Johannsen E.J."/>
            <person name="Thomas K."/>
            <person name="Ghosh A."/>
        </authorList>
    </citation>
    <scope>NUCLEOTIDE SEQUENCE [LARGE SCALE GENOMIC DNA]</scope>
    <source>
        <strain evidence="9 10">S-A1</strain>
    </source>
</reference>
<comment type="subcellular location">
    <subcellularLocation>
        <location evidence="1 7">Cell membrane</location>
        <topology evidence="1 7">Multi-pass membrane protein</topology>
    </subcellularLocation>
</comment>
<dbReference type="STRING" id="683150.G205_06073"/>
<feature type="transmembrane region" description="Helical" evidence="7">
    <location>
        <begin position="211"/>
        <end position="229"/>
    </location>
</feature>
<comment type="caution">
    <text evidence="9">The sequence shown here is derived from an EMBL/GenBank/DDBJ whole genome shotgun (WGS) entry which is preliminary data.</text>
</comment>
<keyword evidence="3" id="KW-1003">Cell membrane</keyword>
<keyword evidence="5 7" id="KW-1133">Transmembrane helix</keyword>
<sequence length="290" mass="30403">MSSTASSTPRWEVPLRSRISVTAVAGSVLALIVLAVLLAPWISPYPPAEQNLALRLAPPSAAHWLGTDNLGRDTLSRILEGGRFSMSVAALATVLTCILGVGIGILSARRRGWVDEFLTRTNDVLLALPEMVVALFIVAALGTGFGPLLLALTVTGWTPFARLARTLAYDVSARGFVDAARVLGCSPRFVIFRHVLPHLAAPILGQATLRFGHLLISVGALSYLGLGVQPPQSDWGSMLAAAQPFADRAPLGILAPGLVIFTVALCVTLLGQRAAHMAAGPLLLPTAADT</sequence>
<dbReference type="CDD" id="cd06261">
    <property type="entry name" value="TM_PBP2"/>
    <property type="match status" value="1"/>
</dbReference>
<dbReference type="SUPFAM" id="SSF161098">
    <property type="entry name" value="MetI-like"/>
    <property type="match status" value="1"/>
</dbReference>
<dbReference type="AlphaFoldDB" id="A0A4R5XVQ8"/>
<evidence type="ECO:0000256" key="5">
    <source>
        <dbReference type="ARBA" id="ARBA00022989"/>
    </source>
</evidence>
<evidence type="ECO:0000313" key="10">
    <source>
        <dbReference type="Proteomes" id="UP000294621"/>
    </source>
</evidence>
<evidence type="ECO:0000256" key="2">
    <source>
        <dbReference type="ARBA" id="ARBA00022448"/>
    </source>
</evidence>
<evidence type="ECO:0000313" key="9">
    <source>
        <dbReference type="EMBL" id="TDL35873.1"/>
    </source>
</evidence>
<evidence type="ECO:0000256" key="1">
    <source>
        <dbReference type="ARBA" id="ARBA00004651"/>
    </source>
</evidence>